<feature type="active site" description="Phosphoserine intermediate" evidence="9 11">
    <location>
        <position position="61"/>
    </location>
</feature>
<feature type="binding site" evidence="9 13">
    <location>
        <position position="434"/>
    </location>
    <ligand>
        <name>Mn(2+)</name>
        <dbReference type="ChEBI" id="CHEBI:29035"/>
        <label>2</label>
    </ligand>
</feature>
<keyword evidence="8 9" id="KW-0413">Isomerase</keyword>
<dbReference type="EMBL" id="JAGQLJ010000131">
    <property type="protein sequence ID" value="MCA9381554.1"/>
    <property type="molecule type" value="Genomic_DNA"/>
</dbReference>
<dbReference type="PIRSF" id="PIRSF001492">
    <property type="entry name" value="IPGAM"/>
    <property type="match status" value="1"/>
</dbReference>
<dbReference type="NCBIfam" id="TIGR01307">
    <property type="entry name" value="pgm_bpd_ind"/>
    <property type="match status" value="1"/>
</dbReference>
<dbReference type="HAMAP" id="MF_01038">
    <property type="entry name" value="GpmI"/>
    <property type="match status" value="1"/>
</dbReference>
<organism evidence="16 17">
    <name type="scientific">Candidatus Dojkabacteria bacterium</name>
    <dbReference type="NCBI Taxonomy" id="2099670"/>
    <lineage>
        <taxon>Bacteria</taxon>
        <taxon>Candidatus Dojkabacteria</taxon>
    </lineage>
</organism>
<reference evidence="16" key="2">
    <citation type="journal article" date="2021" name="Microbiome">
        <title>Successional dynamics and alternative stable states in a saline activated sludge microbial community over 9 years.</title>
        <authorList>
            <person name="Wang Y."/>
            <person name="Ye J."/>
            <person name="Ju F."/>
            <person name="Liu L."/>
            <person name="Boyd J.A."/>
            <person name="Deng Y."/>
            <person name="Parks D.H."/>
            <person name="Jiang X."/>
            <person name="Yin X."/>
            <person name="Woodcroft B.J."/>
            <person name="Tyson G.W."/>
            <person name="Hugenholtz P."/>
            <person name="Polz M.F."/>
            <person name="Zhang T."/>
        </authorList>
    </citation>
    <scope>NUCLEOTIDE SEQUENCE</scope>
    <source>
        <strain evidence="16">HKST-UBA13</strain>
    </source>
</reference>
<dbReference type="CDD" id="cd16010">
    <property type="entry name" value="iPGM"/>
    <property type="match status" value="1"/>
</dbReference>
<dbReference type="SUPFAM" id="SSF53649">
    <property type="entry name" value="Alkaline phosphatase-like"/>
    <property type="match status" value="1"/>
</dbReference>
<evidence type="ECO:0000256" key="7">
    <source>
        <dbReference type="ARBA" id="ARBA00023211"/>
    </source>
</evidence>
<evidence type="ECO:0000256" key="1">
    <source>
        <dbReference type="ARBA" id="ARBA00000370"/>
    </source>
</evidence>
<dbReference type="SUPFAM" id="SSF64158">
    <property type="entry name" value="2,3-Bisphosphoglycerate-independent phosphoglycerate mutase, substrate-binding domain"/>
    <property type="match status" value="1"/>
</dbReference>
<dbReference type="GO" id="GO:0005737">
    <property type="term" value="C:cytoplasm"/>
    <property type="evidence" value="ECO:0007669"/>
    <property type="project" value="InterPro"/>
</dbReference>
<keyword evidence="6 9" id="KW-0324">Glycolysis</keyword>
<dbReference type="InterPro" id="IPR005995">
    <property type="entry name" value="Pgm_bpd_ind"/>
</dbReference>
<keyword evidence="7 9" id="KW-0464">Manganese</keyword>
<feature type="binding site" evidence="9 12">
    <location>
        <position position="191"/>
    </location>
    <ligand>
        <name>substrate</name>
    </ligand>
</feature>
<evidence type="ECO:0000256" key="8">
    <source>
        <dbReference type="ARBA" id="ARBA00023235"/>
    </source>
</evidence>
<feature type="binding site" evidence="9 13">
    <location>
        <position position="11"/>
    </location>
    <ligand>
        <name>Mn(2+)</name>
        <dbReference type="ChEBI" id="CHEBI:29035"/>
        <label>2</label>
    </ligand>
</feature>
<comment type="function">
    <text evidence="2 9">Catalyzes the interconversion of 2-phosphoglycerate and 3-phosphoglycerate.</text>
</comment>
<dbReference type="InterPro" id="IPR011258">
    <property type="entry name" value="BPG-indep_PGM_N"/>
</dbReference>
<dbReference type="InterPro" id="IPR036646">
    <property type="entry name" value="PGAM_B_sf"/>
</dbReference>
<dbReference type="Proteomes" id="UP000775877">
    <property type="component" value="Unassembled WGS sequence"/>
</dbReference>
<dbReference type="Pfam" id="PF06415">
    <property type="entry name" value="iPGM_N"/>
    <property type="match status" value="1"/>
</dbReference>
<comment type="subunit">
    <text evidence="9">Monomer.</text>
</comment>
<reference evidence="16" key="1">
    <citation type="submission" date="2020-04" db="EMBL/GenBank/DDBJ databases">
        <authorList>
            <person name="Zhang T."/>
        </authorList>
    </citation>
    <scope>NUCLEOTIDE SEQUENCE</scope>
    <source>
        <strain evidence="16">HKST-UBA13</strain>
    </source>
</reference>
<feature type="binding site" evidence="9 13">
    <location>
        <position position="433"/>
    </location>
    <ligand>
        <name>Mn(2+)</name>
        <dbReference type="ChEBI" id="CHEBI:29035"/>
        <label>2</label>
    </ligand>
</feature>
<comment type="similarity">
    <text evidence="4 9">Belongs to the BPG-independent phosphoglycerate mutase family.</text>
</comment>
<dbReference type="GO" id="GO:0004619">
    <property type="term" value="F:phosphoglycerate mutase activity"/>
    <property type="evidence" value="ECO:0007669"/>
    <property type="project" value="UniProtKB-UniRule"/>
</dbReference>
<feature type="binding site" evidence="9 13">
    <location>
        <position position="394"/>
    </location>
    <ligand>
        <name>Mn(2+)</name>
        <dbReference type="ChEBI" id="CHEBI:29035"/>
        <label>1</label>
    </ligand>
</feature>
<dbReference type="GO" id="GO:0006007">
    <property type="term" value="P:glucose catabolic process"/>
    <property type="evidence" value="ECO:0007669"/>
    <property type="project" value="InterPro"/>
</dbReference>
<dbReference type="EC" id="5.4.2.12" evidence="9 10"/>
<evidence type="ECO:0000256" key="4">
    <source>
        <dbReference type="ARBA" id="ARBA00008819"/>
    </source>
</evidence>
<dbReference type="PANTHER" id="PTHR31637">
    <property type="entry name" value="2,3-BISPHOSPHOGLYCERATE-INDEPENDENT PHOSPHOGLYCERATE MUTASE"/>
    <property type="match status" value="1"/>
</dbReference>
<evidence type="ECO:0000259" key="14">
    <source>
        <dbReference type="Pfam" id="PF01676"/>
    </source>
</evidence>
<feature type="domain" description="Metalloenzyme" evidence="14">
    <location>
        <begin position="3"/>
        <end position="490"/>
    </location>
</feature>
<feature type="binding site" evidence="9 13">
    <location>
        <position position="390"/>
    </location>
    <ligand>
        <name>Mn(2+)</name>
        <dbReference type="ChEBI" id="CHEBI:29035"/>
        <label>1</label>
    </ligand>
</feature>
<protein>
    <recommendedName>
        <fullName evidence="9 10">2,3-bisphosphoglycerate-independent phosphoglycerate mutase</fullName>
        <shortName evidence="9">BPG-independent PGAM</shortName>
        <shortName evidence="9">Phosphoglyceromutase</shortName>
        <shortName evidence="9">iPGM</shortName>
        <ecNumber evidence="9 10">5.4.2.12</ecNumber>
    </recommendedName>
</protein>
<dbReference type="InterPro" id="IPR017850">
    <property type="entry name" value="Alkaline_phosphatase_core_sf"/>
</dbReference>
<dbReference type="PANTHER" id="PTHR31637:SF0">
    <property type="entry name" value="2,3-BISPHOSPHOGLYCERATE-INDEPENDENT PHOSPHOGLYCERATE MUTASE"/>
    <property type="match status" value="1"/>
</dbReference>
<comment type="caution">
    <text evidence="16">The sequence shown here is derived from an EMBL/GenBank/DDBJ whole genome shotgun (WGS) entry which is preliminary data.</text>
</comment>
<gene>
    <name evidence="9 16" type="primary">gpmI</name>
    <name evidence="16" type="ORF">KC678_04780</name>
</gene>
<proteinExistence type="inferred from homology"/>
<name>A0A955RH89_9BACT</name>
<comment type="cofactor">
    <cofactor evidence="9">
        <name>Mn(2+)</name>
        <dbReference type="ChEBI" id="CHEBI:29035"/>
    </cofactor>
    <text evidence="9">Binds 2 manganese ions per subunit.</text>
</comment>
<dbReference type="Gene3D" id="3.40.1450.10">
    <property type="entry name" value="BPG-independent phosphoglycerate mutase, domain B"/>
    <property type="match status" value="1"/>
</dbReference>
<dbReference type="FunFam" id="3.40.1450.10:FF:000002">
    <property type="entry name" value="2,3-bisphosphoglycerate-independent phosphoglycerate mutase"/>
    <property type="match status" value="1"/>
</dbReference>
<dbReference type="GO" id="GO:0006096">
    <property type="term" value="P:glycolytic process"/>
    <property type="evidence" value="ECO:0007669"/>
    <property type="project" value="UniProtKB-UniRule"/>
</dbReference>
<evidence type="ECO:0000256" key="9">
    <source>
        <dbReference type="HAMAP-Rule" id="MF_01038"/>
    </source>
</evidence>
<accession>A0A955RH89</accession>
<evidence type="ECO:0000256" key="2">
    <source>
        <dbReference type="ARBA" id="ARBA00002315"/>
    </source>
</evidence>
<feature type="binding site" evidence="9 12">
    <location>
        <position position="186"/>
    </location>
    <ligand>
        <name>substrate</name>
    </ligand>
</feature>
<keyword evidence="5 9" id="KW-0479">Metal-binding</keyword>
<evidence type="ECO:0000256" key="13">
    <source>
        <dbReference type="PIRSR" id="PIRSR001492-3"/>
    </source>
</evidence>
<evidence type="ECO:0000259" key="15">
    <source>
        <dbReference type="Pfam" id="PF06415"/>
    </source>
</evidence>
<dbReference type="Pfam" id="PF01676">
    <property type="entry name" value="Metalloenzyme"/>
    <property type="match status" value="1"/>
</dbReference>
<dbReference type="AlphaFoldDB" id="A0A955RH89"/>
<comment type="catalytic activity">
    <reaction evidence="1 9">
        <text>(2R)-2-phosphoglycerate = (2R)-3-phosphoglycerate</text>
        <dbReference type="Rhea" id="RHEA:15901"/>
        <dbReference type="ChEBI" id="CHEBI:58272"/>
        <dbReference type="ChEBI" id="CHEBI:58289"/>
        <dbReference type="EC" id="5.4.2.12"/>
    </reaction>
</comment>
<evidence type="ECO:0000256" key="3">
    <source>
        <dbReference type="ARBA" id="ARBA00004798"/>
    </source>
</evidence>
<feature type="binding site" evidence="9 12">
    <location>
        <begin position="256"/>
        <end position="259"/>
    </location>
    <ligand>
        <name>substrate</name>
    </ligand>
</feature>
<feature type="binding site" evidence="9 12">
    <location>
        <begin position="152"/>
        <end position="153"/>
    </location>
    <ligand>
        <name>substrate</name>
    </ligand>
</feature>
<sequence>MNKKVVMLILDGWGLGKEDEFNAIANAKTPNFDKLVKDYPNIRLKSDGPAVGLPEGQFGTSEINHQVIGAGTVILQDLPRISKYIEEGSFFNNKGLVEACNHAKKNNSAVQLVGIVSDGNVHASMEHLQACIDLVAREGVENIYIHAFTDGRDTPPKSAKKYLDQVEKSLKKHKFNKASISTMQGRFYLDRDRDWDKTEKAVNLIFEGRGGNYKSYETVINDNYYHNNTDEYFEQYVLDEEGIIGKKDSIIFFHFRTDRMYQLAQRISQRVTKNNYMVSFTSYSDDFKFPVAFPREYISHTLASTVSEAKKSQLHITETEKFAHLTFFMNAGKEEEYPYEDWKMLQSNRYVKPYYNFEPSMRAFDITDQIVDHIEKDSYDFIVVNYPNTDMVGHTGNYEAAVIAAESVDYCLGKVYAAIKEKLDDYVLIVTADHGNSDVMWDYESEQPHTQHTTNPVPFILVTDIKCKLDRKESLEDIAPTILDLMGIEKPEVMKGNTLIVKE</sequence>
<feature type="domain" description="BPG-independent PGAM N-terminal" evidence="15">
    <location>
        <begin position="81"/>
        <end position="284"/>
    </location>
</feature>
<evidence type="ECO:0000256" key="5">
    <source>
        <dbReference type="ARBA" id="ARBA00022723"/>
    </source>
</evidence>
<dbReference type="Gene3D" id="3.40.720.10">
    <property type="entry name" value="Alkaline Phosphatase, subunit A"/>
    <property type="match status" value="1"/>
</dbReference>
<evidence type="ECO:0000313" key="17">
    <source>
        <dbReference type="Proteomes" id="UP000775877"/>
    </source>
</evidence>
<comment type="pathway">
    <text evidence="3 9">Carbohydrate degradation; glycolysis; pyruvate from D-glyceraldehyde 3-phosphate: step 3/5.</text>
</comment>
<feature type="binding site" evidence="9 12">
    <location>
        <position position="122"/>
    </location>
    <ligand>
        <name>substrate</name>
    </ligand>
</feature>
<feature type="binding site" evidence="9 13">
    <location>
        <position position="61"/>
    </location>
    <ligand>
        <name>Mn(2+)</name>
        <dbReference type="ChEBI" id="CHEBI:29035"/>
        <label>2</label>
    </ligand>
</feature>
<evidence type="ECO:0000256" key="12">
    <source>
        <dbReference type="PIRSR" id="PIRSR001492-2"/>
    </source>
</evidence>
<evidence type="ECO:0000313" key="16">
    <source>
        <dbReference type="EMBL" id="MCA9381554.1"/>
    </source>
</evidence>
<dbReference type="InterPro" id="IPR006124">
    <property type="entry name" value="Metalloenzyme"/>
</dbReference>
<feature type="binding site" evidence="9 13">
    <location>
        <position position="452"/>
    </location>
    <ligand>
        <name>Mn(2+)</name>
        <dbReference type="ChEBI" id="CHEBI:29035"/>
        <label>1</label>
    </ligand>
</feature>
<evidence type="ECO:0000256" key="10">
    <source>
        <dbReference type="NCBIfam" id="TIGR01307"/>
    </source>
</evidence>
<dbReference type="GO" id="GO:0030145">
    <property type="term" value="F:manganese ion binding"/>
    <property type="evidence" value="ECO:0007669"/>
    <property type="project" value="UniProtKB-UniRule"/>
</dbReference>
<evidence type="ECO:0000256" key="11">
    <source>
        <dbReference type="PIRSR" id="PIRSR001492-1"/>
    </source>
</evidence>
<feature type="binding site" evidence="9 12">
    <location>
        <position position="321"/>
    </location>
    <ligand>
        <name>substrate</name>
    </ligand>
</feature>
<evidence type="ECO:0000256" key="6">
    <source>
        <dbReference type="ARBA" id="ARBA00023152"/>
    </source>
</evidence>